<dbReference type="CDD" id="cd00086">
    <property type="entry name" value="homeodomain"/>
    <property type="match status" value="1"/>
</dbReference>
<feature type="compositionally biased region" description="Basic and acidic residues" evidence="12">
    <location>
        <begin position="505"/>
        <end position="537"/>
    </location>
</feature>
<dbReference type="GO" id="GO:0005634">
    <property type="term" value="C:nucleus"/>
    <property type="evidence" value="ECO:0007669"/>
    <property type="project" value="UniProtKB-SubCell"/>
</dbReference>
<dbReference type="GO" id="GO:0000122">
    <property type="term" value="P:negative regulation of transcription by RNA polymerase II"/>
    <property type="evidence" value="ECO:0007669"/>
    <property type="project" value="UniProtKB-ARBA"/>
</dbReference>
<evidence type="ECO:0000256" key="1">
    <source>
        <dbReference type="ARBA" id="ARBA00004123"/>
    </source>
</evidence>
<dbReference type="GO" id="GO:0022603">
    <property type="term" value="P:regulation of anatomical structure morphogenesis"/>
    <property type="evidence" value="ECO:0007669"/>
    <property type="project" value="UniProtKB-ARBA"/>
</dbReference>
<evidence type="ECO:0000259" key="14">
    <source>
        <dbReference type="PROSITE" id="PS50157"/>
    </source>
</evidence>
<protein>
    <submittedName>
        <fullName evidence="16">Zinc finger E-box-binding homeobox protein zag-1</fullName>
    </submittedName>
</protein>
<keyword evidence="8 10" id="KW-0539">Nucleus</keyword>
<feature type="domain" description="C2H2-type" evidence="14">
    <location>
        <begin position="722"/>
        <end position="749"/>
    </location>
</feature>
<dbReference type="PANTHER" id="PTHR24391">
    <property type="entry name" value="HISTONE H4 TRANSCRIPTION FACTOR-RELATED"/>
    <property type="match status" value="1"/>
</dbReference>
<dbReference type="InterPro" id="IPR013087">
    <property type="entry name" value="Znf_C2H2_type"/>
</dbReference>
<feature type="domain" description="C2H2-type" evidence="14">
    <location>
        <begin position="63"/>
        <end position="90"/>
    </location>
</feature>
<dbReference type="InterPro" id="IPR051574">
    <property type="entry name" value="ZnF_E-box_Homeobox"/>
</dbReference>
<feature type="region of interest" description="Disordered" evidence="12">
    <location>
        <begin position="683"/>
        <end position="716"/>
    </location>
</feature>
<feature type="domain" description="C2H2-type" evidence="14">
    <location>
        <begin position="750"/>
        <end position="777"/>
    </location>
</feature>
<evidence type="ECO:0000256" key="6">
    <source>
        <dbReference type="ARBA" id="ARBA00023125"/>
    </source>
</evidence>
<dbReference type="Pfam" id="PF00046">
    <property type="entry name" value="Homeodomain"/>
    <property type="match status" value="1"/>
</dbReference>
<evidence type="ECO:0000256" key="11">
    <source>
        <dbReference type="RuleBase" id="RU000682"/>
    </source>
</evidence>
<keyword evidence="2" id="KW-0479">Metal-binding</keyword>
<keyword evidence="6 10" id="KW-0238">DNA-binding</keyword>
<keyword evidence="7 10" id="KW-0371">Homeobox</keyword>
<feature type="compositionally biased region" description="Low complexity" evidence="12">
    <location>
        <begin position="117"/>
        <end position="132"/>
    </location>
</feature>
<evidence type="ECO:0000256" key="2">
    <source>
        <dbReference type="ARBA" id="ARBA00022723"/>
    </source>
</evidence>
<dbReference type="Proteomes" id="UP000887572">
    <property type="component" value="Unplaced"/>
</dbReference>
<sequence>MDLCRRRPSILKTINSPLLIADRFFPIVFAQMTDLSANLLIQQHQQHQQTEHHLHQLQNERKFKCAECAKAFKFKHHLKEHLRIHSGEKPFECRHCLKRFSHSGSYSSHMSSKKCHQQQQQLFASRQQRQLQGDPSPVPATLPLSSGLFVPHPPLVHPAMPSSPPSALFPSAISSSSSMSSPSSPFLDQLRLYFQQLQSVLYASASLQHQMAAAATFTPTNFFAQAATFAAATALATGQSPQKSEEEEEKNGCYNKSRTSIFSDVGENVQQNWKQQQQNCANVPSFAAAIDPNRMNTAGNVFRTFLLQQKKEKAEEGAEEGRLLMKTEAEGVEEDEATHNETGAPLAEEFDSAEENGADILAEWRPSATGGSALRPRSFLSDAQVKILAEQFRHNLLPSKYQLSEMAERIGVNKRVVQVWFQNMRAKAKRANRLSAISERLSRNAAMRNAKKDGTGNNRKLDFDTNGDQTQPNEGKETKPNTLPPLDPDFFRRLVNNVISREGGGVKEAKMEENPLDLSLRRNAEEEEGGKEMKMNEDEQQLVEETTQKHNNKKEEEEEEEEKPEREREECRYWPTPSQFFGIGFMDKGCSQSLHEMFQRSTSGQSSPALGSAGELPSSSSSSLSDHLHLQQQHSPHVSTRSSSSTIWPSSSEISPTLLSMLGAHPSSTELPHLNEQEVINVTAGNGKSSPNGVTERPRKCQAPAQKRRRTQQTDESGGGLYICDLCDKSFNKQSSLARHKYEHSGQRPYKCPICEKAFKHKHHLTEHNRLHSGEKPFQCNKCLKRFSHSGSYSQHMNHRYAYCKPFMQQRQRDAEEENKKAIAGKEEAPAGTEE</sequence>
<dbReference type="Gene3D" id="3.30.160.60">
    <property type="entry name" value="Classic Zinc Finger"/>
    <property type="match status" value="5"/>
</dbReference>
<feature type="region of interest" description="Disordered" evidence="12">
    <location>
        <begin position="117"/>
        <end position="138"/>
    </location>
</feature>
<dbReference type="GO" id="GO:0000978">
    <property type="term" value="F:RNA polymerase II cis-regulatory region sequence-specific DNA binding"/>
    <property type="evidence" value="ECO:0007669"/>
    <property type="project" value="TreeGrafter"/>
</dbReference>
<evidence type="ECO:0000256" key="9">
    <source>
        <dbReference type="PROSITE-ProRule" id="PRU00042"/>
    </source>
</evidence>
<dbReference type="InterPro" id="IPR009057">
    <property type="entry name" value="Homeodomain-like_sf"/>
</dbReference>
<feature type="compositionally biased region" description="Low complexity" evidence="12">
    <location>
        <begin position="618"/>
        <end position="651"/>
    </location>
</feature>
<dbReference type="PROSITE" id="PS50071">
    <property type="entry name" value="HOMEOBOX_2"/>
    <property type="match status" value="1"/>
</dbReference>
<evidence type="ECO:0000313" key="16">
    <source>
        <dbReference type="WBParaSite" id="Gr19_v10_g13448.t2"/>
    </source>
</evidence>
<dbReference type="FunFam" id="3.30.160.60:FF:000013">
    <property type="entry name" value="Putative zinc finger E-box-binding homeobox 2"/>
    <property type="match status" value="2"/>
</dbReference>
<dbReference type="GO" id="GO:0008270">
    <property type="term" value="F:zinc ion binding"/>
    <property type="evidence" value="ECO:0007669"/>
    <property type="project" value="UniProtKB-KW"/>
</dbReference>
<evidence type="ECO:0000256" key="7">
    <source>
        <dbReference type="ARBA" id="ARBA00023155"/>
    </source>
</evidence>
<dbReference type="SUPFAM" id="SSF46689">
    <property type="entry name" value="Homeodomain-like"/>
    <property type="match status" value="1"/>
</dbReference>
<evidence type="ECO:0000256" key="10">
    <source>
        <dbReference type="PROSITE-ProRule" id="PRU00108"/>
    </source>
</evidence>
<dbReference type="PROSITE" id="PS00028">
    <property type="entry name" value="ZINC_FINGER_C2H2_1"/>
    <property type="match status" value="3"/>
</dbReference>
<keyword evidence="4 9" id="KW-0863">Zinc-finger</keyword>
<comment type="subcellular location">
    <subcellularLocation>
        <location evidence="1 10 11">Nucleus</location>
    </subcellularLocation>
</comment>
<dbReference type="GO" id="GO:2000026">
    <property type="term" value="P:regulation of multicellular organismal development"/>
    <property type="evidence" value="ECO:0007669"/>
    <property type="project" value="UniProtKB-ARBA"/>
</dbReference>
<dbReference type="Gene3D" id="1.10.10.60">
    <property type="entry name" value="Homeodomain-like"/>
    <property type="match status" value="1"/>
</dbReference>
<evidence type="ECO:0000256" key="8">
    <source>
        <dbReference type="ARBA" id="ARBA00023242"/>
    </source>
</evidence>
<feature type="domain" description="Homeobox" evidence="13">
    <location>
        <begin position="371"/>
        <end position="431"/>
    </location>
</feature>
<dbReference type="InterPro" id="IPR001356">
    <property type="entry name" value="HD"/>
</dbReference>
<organism evidence="15 16">
    <name type="scientific">Globodera rostochiensis</name>
    <name type="common">Golden nematode worm</name>
    <name type="synonym">Heterodera rostochiensis</name>
    <dbReference type="NCBI Taxonomy" id="31243"/>
    <lineage>
        <taxon>Eukaryota</taxon>
        <taxon>Metazoa</taxon>
        <taxon>Ecdysozoa</taxon>
        <taxon>Nematoda</taxon>
        <taxon>Chromadorea</taxon>
        <taxon>Rhabditida</taxon>
        <taxon>Tylenchina</taxon>
        <taxon>Tylenchomorpha</taxon>
        <taxon>Tylenchoidea</taxon>
        <taxon>Heteroderidae</taxon>
        <taxon>Heteroderinae</taxon>
        <taxon>Globodera</taxon>
    </lineage>
</organism>
<dbReference type="SMART" id="SM00355">
    <property type="entry name" value="ZnF_C2H2"/>
    <property type="match status" value="5"/>
</dbReference>
<dbReference type="SMART" id="SM00389">
    <property type="entry name" value="HOX"/>
    <property type="match status" value="1"/>
</dbReference>
<feature type="compositionally biased region" description="Polar residues" evidence="12">
    <location>
        <begin position="597"/>
        <end position="609"/>
    </location>
</feature>
<feature type="DNA-binding region" description="Homeobox" evidence="10">
    <location>
        <begin position="373"/>
        <end position="432"/>
    </location>
</feature>
<feature type="region of interest" description="Disordered" evidence="12">
    <location>
        <begin position="505"/>
        <end position="571"/>
    </location>
</feature>
<dbReference type="FunFam" id="3.30.160.60:FF:000744">
    <property type="entry name" value="zinc finger E-box-binding homeobox 1"/>
    <property type="match status" value="1"/>
</dbReference>
<dbReference type="Pfam" id="PF12874">
    <property type="entry name" value="zf-met"/>
    <property type="match status" value="1"/>
</dbReference>
<feature type="region of interest" description="Disordered" evidence="12">
    <location>
        <begin position="445"/>
        <end position="488"/>
    </location>
</feature>
<dbReference type="AlphaFoldDB" id="A0A914H3A3"/>
<keyword evidence="15" id="KW-1185">Reference proteome</keyword>
<keyword evidence="3" id="KW-0677">Repeat</keyword>
<keyword evidence="5" id="KW-0862">Zinc</keyword>
<feature type="domain" description="C2H2-type" evidence="14">
    <location>
        <begin position="91"/>
        <end position="121"/>
    </location>
</feature>
<dbReference type="InterPro" id="IPR036236">
    <property type="entry name" value="Znf_C2H2_sf"/>
</dbReference>
<dbReference type="InterPro" id="IPR017970">
    <property type="entry name" value="Homeobox_CS"/>
</dbReference>
<feature type="compositionally biased region" description="Polar residues" evidence="12">
    <location>
        <begin position="683"/>
        <end position="693"/>
    </location>
</feature>
<evidence type="ECO:0000256" key="12">
    <source>
        <dbReference type="SAM" id="MobiDB-lite"/>
    </source>
</evidence>
<feature type="region of interest" description="Disordered" evidence="12">
    <location>
        <begin position="597"/>
        <end position="651"/>
    </location>
</feature>
<feature type="domain" description="C2H2-type" evidence="14">
    <location>
        <begin position="778"/>
        <end position="806"/>
    </location>
</feature>
<dbReference type="PROSITE" id="PS00027">
    <property type="entry name" value="HOMEOBOX_1"/>
    <property type="match status" value="1"/>
</dbReference>
<dbReference type="PROSITE" id="PS50157">
    <property type="entry name" value="ZINC_FINGER_C2H2_2"/>
    <property type="match status" value="5"/>
</dbReference>
<dbReference type="WBParaSite" id="Gr19_v10_g13448.t2">
    <property type="protein sequence ID" value="Gr19_v10_g13448.t2"/>
    <property type="gene ID" value="Gr19_v10_g13448"/>
</dbReference>
<dbReference type="GO" id="GO:0000981">
    <property type="term" value="F:DNA-binding transcription factor activity, RNA polymerase II-specific"/>
    <property type="evidence" value="ECO:0007669"/>
    <property type="project" value="InterPro"/>
</dbReference>
<name>A0A914H3A3_GLORO</name>
<reference evidence="16" key="1">
    <citation type="submission" date="2022-11" db="UniProtKB">
        <authorList>
            <consortium name="WormBaseParasite"/>
        </authorList>
    </citation>
    <scope>IDENTIFICATION</scope>
</reference>
<evidence type="ECO:0000256" key="3">
    <source>
        <dbReference type="ARBA" id="ARBA00022737"/>
    </source>
</evidence>
<accession>A0A914H3A3</accession>
<dbReference type="Pfam" id="PF00096">
    <property type="entry name" value="zf-C2H2"/>
    <property type="match status" value="3"/>
</dbReference>
<dbReference type="FunFam" id="3.30.160.60:FF:000145">
    <property type="entry name" value="Zinc finger protein 574"/>
    <property type="match status" value="2"/>
</dbReference>
<dbReference type="SUPFAM" id="SSF57667">
    <property type="entry name" value="beta-beta-alpha zinc fingers"/>
    <property type="match status" value="3"/>
</dbReference>
<evidence type="ECO:0000256" key="5">
    <source>
        <dbReference type="ARBA" id="ARBA00022833"/>
    </source>
</evidence>
<feature type="region of interest" description="Disordered" evidence="12">
    <location>
        <begin position="812"/>
        <end position="835"/>
    </location>
</feature>
<proteinExistence type="predicted"/>
<evidence type="ECO:0000256" key="4">
    <source>
        <dbReference type="ARBA" id="ARBA00022771"/>
    </source>
</evidence>
<evidence type="ECO:0000259" key="13">
    <source>
        <dbReference type="PROSITE" id="PS50071"/>
    </source>
</evidence>
<dbReference type="PANTHER" id="PTHR24391:SF27">
    <property type="entry name" value="ZINC FINGER PROTEIN 1"/>
    <property type="match status" value="1"/>
</dbReference>
<evidence type="ECO:0000313" key="15">
    <source>
        <dbReference type="Proteomes" id="UP000887572"/>
    </source>
</evidence>
<feature type="compositionally biased region" description="Basic and acidic residues" evidence="12">
    <location>
        <begin position="450"/>
        <end position="463"/>
    </location>
</feature>
<feature type="compositionally biased region" description="Basic and acidic residues" evidence="12">
    <location>
        <begin position="812"/>
        <end position="829"/>
    </location>
</feature>